<proteinExistence type="predicted"/>
<gene>
    <name evidence="4 6" type="ORF">BDZ99DRAFT_516842</name>
</gene>
<evidence type="ECO:0000259" key="3">
    <source>
        <dbReference type="PROSITE" id="PS51084"/>
    </source>
</evidence>
<accession>A0A6A6Z221</accession>
<reference evidence="6" key="3">
    <citation type="submission" date="2025-04" db="UniProtKB">
        <authorList>
            <consortium name="RefSeq"/>
        </authorList>
    </citation>
    <scope>IDENTIFICATION</scope>
    <source>
        <strain evidence="6">CBS 304.34</strain>
    </source>
</reference>
<dbReference type="InterPro" id="IPR051884">
    <property type="entry name" value="Bis(5'-adenosyl)-TPase_reg"/>
</dbReference>
<dbReference type="SUPFAM" id="SSF54197">
    <property type="entry name" value="HIT-like"/>
    <property type="match status" value="1"/>
</dbReference>
<dbReference type="InterPro" id="IPR036265">
    <property type="entry name" value="HIT-like_sf"/>
</dbReference>
<feature type="region of interest" description="Disordered" evidence="2">
    <location>
        <begin position="85"/>
        <end position="109"/>
    </location>
</feature>
<dbReference type="PANTHER" id="PTHR46243:SF1">
    <property type="entry name" value="BIS(5'-ADENOSYL)-TRIPHOSPHATASE"/>
    <property type="match status" value="1"/>
</dbReference>
<dbReference type="OrthoDB" id="680339at2759"/>
<reference evidence="4 6" key="1">
    <citation type="journal article" date="2020" name="Stud. Mycol.">
        <title>101 Dothideomycetes genomes: a test case for predicting lifestyles and emergence of pathogens.</title>
        <authorList>
            <person name="Haridas S."/>
            <person name="Albert R."/>
            <person name="Binder M."/>
            <person name="Bloem J."/>
            <person name="Labutti K."/>
            <person name="Salamov A."/>
            <person name="Andreopoulos B."/>
            <person name="Baker S."/>
            <person name="Barry K."/>
            <person name="Bills G."/>
            <person name="Bluhm B."/>
            <person name="Cannon C."/>
            <person name="Castanera R."/>
            <person name="Culley D."/>
            <person name="Daum C."/>
            <person name="Ezra D."/>
            <person name="Gonzalez J."/>
            <person name="Henrissat B."/>
            <person name="Kuo A."/>
            <person name="Liang C."/>
            <person name="Lipzen A."/>
            <person name="Lutzoni F."/>
            <person name="Magnuson J."/>
            <person name="Mondo S."/>
            <person name="Nolan M."/>
            <person name="Ohm R."/>
            <person name="Pangilinan J."/>
            <person name="Park H.-J."/>
            <person name="Ramirez L."/>
            <person name="Alfaro M."/>
            <person name="Sun H."/>
            <person name="Tritt A."/>
            <person name="Yoshinaga Y."/>
            <person name="Zwiers L.-H."/>
            <person name="Turgeon B."/>
            <person name="Goodwin S."/>
            <person name="Spatafora J."/>
            <person name="Crous P."/>
            <person name="Grigoriev I."/>
        </authorList>
    </citation>
    <scope>NUCLEOTIDE SEQUENCE</scope>
    <source>
        <strain evidence="4 6">CBS 304.34</strain>
    </source>
</reference>
<protein>
    <recommendedName>
        <fullName evidence="3">HIT domain-containing protein</fullName>
    </recommendedName>
</protein>
<dbReference type="PANTHER" id="PTHR46243">
    <property type="entry name" value="BIS(5'-ADENOSYL)-TRIPHOSPHATASE"/>
    <property type="match status" value="1"/>
</dbReference>
<organism evidence="4">
    <name type="scientific">Mytilinidion resinicola</name>
    <dbReference type="NCBI Taxonomy" id="574789"/>
    <lineage>
        <taxon>Eukaryota</taxon>
        <taxon>Fungi</taxon>
        <taxon>Dikarya</taxon>
        <taxon>Ascomycota</taxon>
        <taxon>Pezizomycotina</taxon>
        <taxon>Dothideomycetes</taxon>
        <taxon>Pleosporomycetidae</taxon>
        <taxon>Mytilinidiales</taxon>
        <taxon>Mytilinidiaceae</taxon>
        <taxon>Mytilinidion</taxon>
    </lineage>
</organism>
<dbReference type="AlphaFoldDB" id="A0A6A6Z221"/>
<dbReference type="Pfam" id="PF01230">
    <property type="entry name" value="HIT"/>
    <property type="match status" value="1"/>
</dbReference>
<evidence type="ECO:0000313" key="4">
    <source>
        <dbReference type="EMBL" id="KAF2814235.1"/>
    </source>
</evidence>
<evidence type="ECO:0000313" key="5">
    <source>
        <dbReference type="Proteomes" id="UP000504636"/>
    </source>
</evidence>
<dbReference type="InterPro" id="IPR011146">
    <property type="entry name" value="HIT-like"/>
</dbReference>
<reference evidence="6" key="2">
    <citation type="submission" date="2020-04" db="EMBL/GenBank/DDBJ databases">
        <authorList>
            <consortium name="NCBI Genome Project"/>
        </authorList>
    </citation>
    <scope>NUCLEOTIDE SEQUENCE</scope>
    <source>
        <strain evidence="6">CBS 304.34</strain>
    </source>
</reference>
<feature type="domain" description="HIT" evidence="3">
    <location>
        <begin position="1"/>
        <end position="67"/>
    </location>
</feature>
<dbReference type="GeneID" id="54466002"/>
<dbReference type="RefSeq" id="XP_033581199.1">
    <property type="nucleotide sequence ID" value="XM_033725109.1"/>
</dbReference>
<evidence type="ECO:0000313" key="6">
    <source>
        <dbReference type="RefSeq" id="XP_033581199.1"/>
    </source>
</evidence>
<dbReference type="PROSITE" id="PS51084">
    <property type="entry name" value="HIT_2"/>
    <property type="match status" value="1"/>
</dbReference>
<evidence type="ECO:0000256" key="2">
    <source>
        <dbReference type="SAM" id="MobiDB-lite"/>
    </source>
</evidence>
<dbReference type="GO" id="GO:0003824">
    <property type="term" value="F:catalytic activity"/>
    <property type="evidence" value="ECO:0007669"/>
    <property type="project" value="InterPro"/>
</dbReference>
<sequence>MRATWGTRGQSETADLFITVKRVGRMLERVYGATVLTILLQDGIDAGQSVPHLHVHVVRRTTADLDHKDGPDAIYTRLEGDNSNLWQQPVQRQRQLRARQPKADEDALQPRQEEEMAAKANMFKYKMKRQEKCG</sequence>
<dbReference type="Proteomes" id="UP000504636">
    <property type="component" value="Unplaced"/>
</dbReference>
<feature type="short sequence motif" description="Histidine triad motif" evidence="1">
    <location>
        <begin position="52"/>
        <end position="56"/>
    </location>
</feature>
<name>A0A6A6Z221_9PEZI</name>
<evidence type="ECO:0000256" key="1">
    <source>
        <dbReference type="PROSITE-ProRule" id="PRU00464"/>
    </source>
</evidence>
<dbReference type="EMBL" id="MU003695">
    <property type="protein sequence ID" value="KAF2814235.1"/>
    <property type="molecule type" value="Genomic_DNA"/>
</dbReference>
<keyword evidence="5" id="KW-1185">Reference proteome</keyword>
<dbReference type="Gene3D" id="3.30.428.10">
    <property type="entry name" value="HIT-like"/>
    <property type="match status" value="1"/>
</dbReference>